<reference evidence="2" key="1">
    <citation type="journal article" date="2015" name="Nature">
        <title>Complex archaea that bridge the gap between prokaryotes and eukaryotes.</title>
        <authorList>
            <person name="Spang A."/>
            <person name="Saw J.H."/>
            <person name="Jorgensen S.L."/>
            <person name="Zaremba-Niedzwiedzka K."/>
            <person name="Martijn J."/>
            <person name="Lind A.E."/>
            <person name="van Eijk R."/>
            <person name="Schleper C."/>
            <person name="Guy L."/>
            <person name="Ettema T.J."/>
        </authorList>
    </citation>
    <scope>NUCLEOTIDE SEQUENCE</scope>
</reference>
<dbReference type="AlphaFoldDB" id="A0A0F8VWG7"/>
<gene>
    <name evidence="2" type="ORF">LCGC14_3142130</name>
</gene>
<sequence length="83" mass="9542">MKVTRIETSKIPPRRRGKNSRYDEVWETANRLAVGYSLKIELRSRSKVNNMACAARFAKIRKKLLPSVVLVQRGSVAYLVKTH</sequence>
<evidence type="ECO:0000256" key="1">
    <source>
        <dbReference type="SAM" id="MobiDB-lite"/>
    </source>
</evidence>
<name>A0A0F8VWG7_9ZZZZ</name>
<dbReference type="EMBL" id="LAZR01068916">
    <property type="protein sequence ID" value="KKK48738.1"/>
    <property type="molecule type" value="Genomic_DNA"/>
</dbReference>
<protein>
    <submittedName>
        <fullName evidence="2">Uncharacterized protein</fullName>
    </submittedName>
</protein>
<organism evidence="2">
    <name type="scientific">marine sediment metagenome</name>
    <dbReference type="NCBI Taxonomy" id="412755"/>
    <lineage>
        <taxon>unclassified sequences</taxon>
        <taxon>metagenomes</taxon>
        <taxon>ecological metagenomes</taxon>
    </lineage>
</organism>
<accession>A0A0F8VWG7</accession>
<comment type="caution">
    <text evidence="2">The sequence shown here is derived from an EMBL/GenBank/DDBJ whole genome shotgun (WGS) entry which is preliminary data.</text>
</comment>
<evidence type="ECO:0000313" key="2">
    <source>
        <dbReference type="EMBL" id="KKK48738.1"/>
    </source>
</evidence>
<proteinExistence type="predicted"/>
<feature type="region of interest" description="Disordered" evidence="1">
    <location>
        <begin position="1"/>
        <end position="20"/>
    </location>
</feature>